<dbReference type="AlphaFoldDB" id="A0A7R8VD42"/>
<name>A0A7R8VD42_TIMDO</name>
<organism evidence="1">
    <name type="scientific">Timema douglasi</name>
    <name type="common">Walking stick</name>
    <dbReference type="NCBI Taxonomy" id="61478"/>
    <lineage>
        <taxon>Eukaryota</taxon>
        <taxon>Metazoa</taxon>
        <taxon>Ecdysozoa</taxon>
        <taxon>Arthropoda</taxon>
        <taxon>Hexapoda</taxon>
        <taxon>Insecta</taxon>
        <taxon>Pterygota</taxon>
        <taxon>Neoptera</taxon>
        <taxon>Polyneoptera</taxon>
        <taxon>Phasmatodea</taxon>
        <taxon>Timematodea</taxon>
        <taxon>Timematoidea</taxon>
        <taxon>Timematidae</taxon>
        <taxon>Timema</taxon>
    </lineage>
</organism>
<gene>
    <name evidence="1" type="ORF">TDIB3V08_LOCUS1068</name>
</gene>
<reference evidence="1" key="1">
    <citation type="submission" date="2020-11" db="EMBL/GenBank/DDBJ databases">
        <authorList>
            <person name="Tran Van P."/>
        </authorList>
    </citation>
    <scope>NUCLEOTIDE SEQUENCE</scope>
</reference>
<protein>
    <submittedName>
        <fullName evidence="1">Uncharacterized protein</fullName>
    </submittedName>
</protein>
<evidence type="ECO:0000313" key="1">
    <source>
        <dbReference type="EMBL" id="CAD7194651.1"/>
    </source>
</evidence>
<accession>A0A7R8VD42</accession>
<dbReference type="EMBL" id="OA564538">
    <property type="protein sequence ID" value="CAD7194651.1"/>
    <property type="molecule type" value="Genomic_DNA"/>
</dbReference>
<sequence length="498" mass="54710">MVGDPIRSLSLYDSDVLSQSACHSSTYEYCAQFGPNWLVTGQSALGNSVPEAVTPDGQNLGIYLNVDCQKSAVRCQSAPKKPWAYCREMRPWNVGRVRGRMGSIKPMGEILSLSRPVYSHHSPGGALCKTGSCPSPGESLVRGRSVAQSSAVCRPANVGTDVNVCVQRDTEPLSHVRAHELAQAQELPPGIVKNHLGKNNLSALDQDSNSNPPVIGSLVYCENDSIDHAAIEVGTHLVESTKPWTELITSSVHPSEIELRYPNPRHYSLTRDSTLDRAATEADDRYISKDITESTVLSPLQTSVPVLSFLLFDSCHWEIYPYWESRGPRRQSRRVWQKPIVNGIYSNPVASLVLTDSSQLTSDSQHLAGRVVRVWIGAGWDQYDHDRARLLLDQDGYKKSYGLKAVRIQDGDWKLCRSRLGVGDWKEGRGAIGDHGIGKVELEEVNPHLRGGRVENHLGKTTPVHPTEIRTSISPSSAVELNTTSALANYATEAGFLE</sequence>
<proteinExistence type="predicted"/>